<proteinExistence type="predicted"/>
<gene>
    <name evidence="2" type="ORF">GALL_524570</name>
</gene>
<accession>A0A1J5PL12</accession>
<dbReference type="EMBL" id="MLJW01006918">
    <property type="protein sequence ID" value="OIQ65979.1"/>
    <property type="molecule type" value="Genomic_DNA"/>
</dbReference>
<protein>
    <submittedName>
        <fullName evidence="2">Uncharacterized protein</fullName>
    </submittedName>
</protein>
<name>A0A1J5PL12_9ZZZZ</name>
<evidence type="ECO:0000313" key="2">
    <source>
        <dbReference type="EMBL" id="OIQ65979.1"/>
    </source>
</evidence>
<feature type="region of interest" description="Disordered" evidence="1">
    <location>
        <begin position="1"/>
        <end position="47"/>
    </location>
</feature>
<reference evidence="2" key="1">
    <citation type="submission" date="2016-10" db="EMBL/GenBank/DDBJ databases">
        <title>Sequence of Gallionella enrichment culture.</title>
        <authorList>
            <person name="Poehlein A."/>
            <person name="Muehling M."/>
            <person name="Daniel R."/>
        </authorList>
    </citation>
    <scope>NUCLEOTIDE SEQUENCE</scope>
</reference>
<organism evidence="2">
    <name type="scientific">mine drainage metagenome</name>
    <dbReference type="NCBI Taxonomy" id="410659"/>
    <lineage>
        <taxon>unclassified sequences</taxon>
        <taxon>metagenomes</taxon>
        <taxon>ecological metagenomes</taxon>
    </lineage>
</organism>
<sequence length="47" mass="5200">MEQGAHLSHRVSTDGKESHVTEVQQAGFADDNIETDPHEDVEPDLVE</sequence>
<feature type="compositionally biased region" description="Basic and acidic residues" evidence="1">
    <location>
        <begin position="11"/>
        <end position="20"/>
    </location>
</feature>
<dbReference type="AlphaFoldDB" id="A0A1J5PL12"/>
<comment type="caution">
    <text evidence="2">The sequence shown here is derived from an EMBL/GenBank/DDBJ whole genome shotgun (WGS) entry which is preliminary data.</text>
</comment>
<evidence type="ECO:0000256" key="1">
    <source>
        <dbReference type="SAM" id="MobiDB-lite"/>
    </source>
</evidence>